<dbReference type="InterPro" id="IPR004087">
    <property type="entry name" value="KH_dom"/>
</dbReference>
<feature type="domain" description="K Homology" evidence="4">
    <location>
        <begin position="253"/>
        <end position="328"/>
    </location>
</feature>
<evidence type="ECO:0000256" key="2">
    <source>
        <dbReference type="PROSITE-ProRule" id="PRU00117"/>
    </source>
</evidence>
<dbReference type="PROSITE" id="PS50084">
    <property type="entry name" value="KH_TYPE_1"/>
    <property type="match status" value="3"/>
</dbReference>
<dbReference type="InterPro" id="IPR036612">
    <property type="entry name" value="KH_dom_type_1_sf"/>
</dbReference>
<dbReference type="InterPro" id="IPR004088">
    <property type="entry name" value="KH_dom_type_1"/>
</dbReference>
<dbReference type="CDD" id="cd22461">
    <property type="entry name" value="KH-I_PEPPER_like_rpt3"/>
    <property type="match status" value="1"/>
</dbReference>
<gene>
    <name evidence="5" type="ORF">DH2020_034577</name>
</gene>
<evidence type="ECO:0000259" key="4">
    <source>
        <dbReference type="SMART" id="SM00322"/>
    </source>
</evidence>
<dbReference type="SUPFAM" id="SSF54791">
    <property type="entry name" value="Eukaryotic type KH-domain (KH-domain type I)"/>
    <property type="match status" value="3"/>
</dbReference>
<dbReference type="Pfam" id="PF00013">
    <property type="entry name" value="KH_1"/>
    <property type="match status" value="3"/>
</dbReference>
<evidence type="ECO:0000256" key="3">
    <source>
        <dbReference type="SAM" id="MobiDB-lite"/>
    </source>
</evidence>
<feature type="domain" description="K Homology" evidence="4">
    <location>
        <begin position="86"/>
        <end position="143"/>
    </location>
</feature>
<feature type="compositionally biased region" description="Low complexity" evidence="3">
    <location>
        <begin position="53"/>
        <end position="62"/>
    </location>
</feature>
<name>A0ABR0VB60_REHGL</name>
<dbReference type="EMBL" id="JABTTQ020001347">
    <property type="protein sequence ID" value="KAK6131670.1"/>
    <property type="molecule type" value="Genomic_DNA"/>
</dbReference>
<organism evidence="5 6">
    <name type="scientific">Rehmannia glutinosa</name>
    <name type="common">Chinese foxglove</name>
    <dbReference type="NCBI Taxonomy" id="99300"/>
    <lineage>
        <taxon>Eukaryota</taxon>
        <taxon>Viridiplantae</taxon>
        <taxon>Streptophyta</taxon>
        <taxon>Embryophyta</taxon>
        <taxon>Tracheophyta</taxon>
        <taxon>Spermatophyta</taxon>
        <taxon>Magnoliopsida</taxon>
        <taxon>eudicotyledons</taxon>
        <taxon>Gunneridae</taxon>
        <taxon>Pentapetalae</taxon>
        <taxon>asterids</taxon>
        <taxon>lamiids</taxon>
        <taxon>Lamiales</taxon>
        <taxon>Orobanchaceae</taxon>
        <taxon>Rehmannieae</taxon>
        <taxon>Rehmannia</taxon>
    </lineage>
</organism>
<keyword evidence="2" id="KW-0694">RNA-binding</keyword>
<feature type="region of interest" description="Disordered" evidence="3">
    <location>
        <begin position="1"/>
        <end position="68"/>
    </location>
</feature>
<accession>A0ABR0VB60</accession>
<evidence type="ECO:0000313" key="6">
    <source>
        <dbReference type="Proteomes" id="UP001318860"/>
    </source>
</evidence>
<keyword evidence="1" id="KW-0677">Repeat</keyword>
<reference evidence="5 6" key="1">
    <citation type="journal article" date="2021" name="Comput. Struct. Biotechnol. J.">
        <title>De novo genome assembly of the potent medicinal plant Rehmannia glutinosa using nanopore technology.</title>
        <authorList>
            <person name="Ma L."/>
            <person name="Dong C."/>
            <person name="Song C."/>
            <person name="Wang X."/>
            <person name="Zheng X."/>
            <person name="Niu Y."/>
            <person name="Chen S."/>
            <person name="Feng W."/>
        </authorList>
    </citation>
    <scope>NUCLEOTIDE SEQUENCE [LARGE SCALE GENOMIC DNA]</scope>
    <source>
        <strain evidence="5">DH-2019</strain>
    </source>
</reference>
<evidence type="ECO:0000256" key="1">
    <source>
        <dbReference type="ARBA" id="ARBA00022737"/>
    </source>
</evidence>
<feature type="domain" description="K Homology" evidence="4">
    <location>
        <begin position="429"/>
        <end position="499"/>
    </location>
</feature>
<dbReference type="CDD" id="cd22460">
    <property type="entry name" value="KH-I_PEPPER_rpt2_like"/>
    <property type="match status" value="1"/>
</dbReference>
<keyword evidence="6" id="KW-1185">Reference proteome</keyword>
<proteinExistence type="predicted"/>
<evidence type="ECO:0000313" key="5">
    <source>
        <dbReference type="EMBL" id="KAK6131670.1"/>
    </source>
</evidence>
<dbReference type="Proteomes" id="UP001318860">
    <property type="component" value="Unassembled WGS sequence"/>
</dbReference>
<comment type="caution">
    <text evidence="5">The sequence shown here is derived from an EMBL/GenBank/DDBJ whole genome shotgun (WGS) entry which is preliminary data.</text>
</comment>
<dbReference type="Gene3D" id="3.30.1370.10">
    <property type="entry name" value="K Homology domain, type 1"/>
    <property type="match status" value="3"/>
</dbReference>
<sequence>MASAQPPTVNGVVSAEPSVPTATTAEPAAPTSMSTEQLVAGEATETKGEEAEPASTEAPAAAETKEADEKEKELAEIKAKWPGWPGYTVFRIVVPVLKVGGIIGRKGDLIKKLVEDTRAKIRVLDGPITSPDRIMIRAVKFLETSRHALFQGLIDLTFQQLELVTGCGTLVWLHAKCMNLAYAYDLNLLIAKCMVLAKFPHYWQIFQVLISGKEEPEAALSPAMDAIIRIFKRVNGLPENDGDGQTIGAAGAAFCSIRLLVASTQAISLIGKQGSLIKSIQESTGASVRVLSHDEMPIYASSDERIVELQGEGLKVLKALEAVVGHLRKFLVDHSILPLFEKSYNAPATQERQQVDTWSDKTMLHQHATPQTSLGSDYPVPVKRDLYFDRETQIESHIPSSRLSSLYGSDHGLGSRSSTIGRAGGPVVTQVAQTMQIPLAYAEDIIGVQGANIDYIRRSSGAILTVQESRGLPEEITVEIKGTSSQVQAAQQLIQEFIGGHREQPASSYGNLESSLRQSYSQLGGSSYSSSSFSGQPYGGYGSSGVGGYSSFNRL</sequence>
<dbReference type="PANTHER" id="PTHR10288">
    <property type="entry name" value="KH DOMAIN CONTAINING RNA BINDING PROTEIN"/>
    <property type="match status" value="1"/>
</dbReference>
<protein>
    <recommendedName>
        <fullName evidence="4">K Homology domain-containing protein</fullName>
    </recommendedName>
</protein>
<feature type="compositionally biased region" description="Low complexity" evidence="3">
    <location>
        <begin position="14"/>
        <end position="43"/>
    </location>
</feature>
<dbReference type="SMART" id="SM00322">
    <property type="entry name" value="KH"/>
    <property type="match status" value="3"/>
</dbReference>